<dbReference type="GeneID" id="41598380"/>
<dbReference type="RefSeq" id="WP_148701251.1">
    <property type="nucleotide sequence ID" value="NZ_CP007174.1"/>
</dbReference>
<keyword evidence="2" id="KW-1185">Reference proteome</keyword>
<dbReference type="eggNOG" id="arCOG08673">
    <property type="taxonomic scope" value="Archaea"/>
</dbReference>
<dbReference type="STRING" id="1459636.NTE_02691"/>
<dbReference type="KEGG" id="nev:NTE_02691"/>
<sequence length="171" mass="18233">MTKGSKPDARTQKSGIKIIIIAAIAVIAAGITAAAASGAIQPPNAPMASTNNDKPMVMHIHPKLSLLVGGQETQVPQNIGIDKTLWNDHSLDSFGMQGMAPLHTHDTSGTIHVESNEQRDYTLGQLLDIWGVMSDSKYAGKEVKVIADGSPVPDFKNLVLKDGQEIRLEVS</sequence>
<dbReference type="EMBL" id="CP007174">
    <property type="protein sequence ID" value="AIF84733.1"/>
    <property type="molecule type" value="Genomic_DNA"/>
</dbReference>
<evidence type="ECO:0000313" key="1">
    <source>
        <dbReference type="EMBL" id="AIF84733.1"/>
    </source>
</evidence>
<proteinExistence type="predicted"/>
<gene>
    <name evidence="1" type="ORF">NTE_02691</name>
</gene>
<dbReference type="OrthoDB" id="9841at2157"/>
<dbReference type="HOGENOM" id="CLU_101753_0_0_2"/>
<organism evidence="1 2">
    <name type="scientific">Candidatus Nitrososphaera evergladensis SR1</name>
    <dbReference type="NCBI Taxonomy" id="1459636"/>
    <lineage>
        <taxon>Archaea</taxon>
        <taxon>Nitrososphaerota</taxon>
        <taxon>Nitrososphaeria</taxon>
        <taxon>Nitrososphaerales</taxon>
        <taxon>Nitrososphaeraceae</taxon>
        <taxon>Nitrososphaera</taxon>
    </lineage>
</organism>
<reference evidence="1 2" key="1">
    <citation type="journal article" date="2014" name="PLoS ONE">
        <title>Genome Sequence of Candidatus Nitrososphaera evergladensis from Group I.1b Enriched from Everglades Soil Reveals Novel Genomic Features of the Ammonia-Oxidizing Archaea.</title>
        <authorList>
            <person name="Zhalnina K.V."/>
            <person name="Dias R."/>
            <person name="Leonard M.T."/>
            <person name="Dorr de Quadros P."/>
            <person name="Camargo F.A."/>
            <person name="Drew J.C."/>
            <person name="Farmerie W.G."/>
            <person name="Daroub S.H."/>
            <person name="Triplett E.W."/>
        </authorList>
    </citation>
    <scope>NUCLEOTIDE SEQUENCE [LARGE SCALE GENOMIC DNA]</scope>
    <source>
        <strain evidence="1 2">SR1</strain>
    </source>
</reference>
<name>A0A075MUE8_9ARCH</name>
<protein>
    <submittedName>
        <fullName evidence="1">Uncharacterized protein</fullName>
    </submittedName>
</protein>
<accession>A0A075MUE8</accession>
<dbReference type="AlphaFoldDB" id="A0A075MUE8"/>
<dbReference type="Proteomes" id="UP000028194">
    <property type="component" value="Chromosome"/>
</dbReference>
<evidence type="ECO:0000313" key="2">
    <source>
        <dbReference type="Proteomes" id="UP000028194"/>
    </source>
</evidence>